<dbReference type="EMBL" id="AP011540">
    <property type="protein sequence ID" value="BAI63913.1"/>
    <property type="molecule type" value="Genomic_DNA"/>
</dbReference>
<name>D2NQI7_ROTMD</name>
<dbReference type="Proteomes" id="UP000001883">
    <property type="component" value="Chromosome"/>
</dbReference>
<reference evidence="2" key="1">
    <citation type="submission" date="2009-07" db="EMBL/GenBank/DDBJ databases">
        <title>Complete genome sequence of Rothia mucilaginosa DJ.</title>
        <authorList>
            <person name="Yamane K."/>
            <person name="Nambu T."/>
            <person name="Mashimo C."/>
            <person name="Sugimori C."/>
            <person name="Yamanaka T."/>
            <person name="Leung K."/>
            <person name="Fukushima H."/>
        </authorList>
    </citation>
    <scope>NUCLEOTIDE SEQUENCE [LARGE SCALE GENOMIC DNA]</scope>
    <source>
        <strain evidence="2">DY-18</strain>
    </source>
</reference>
<keyword evidence="2" id="KW-1185">Reference proteome</keyword>
<dbReference type="AlphaFoldDB" id="D2NQI7"/>
<protein>
    <submittedName>
        <fullName evidence="1">Recombinational DNA repair protein</fullName>
    </submittedName>
</protein>
<evidence type="ECO:0000313" key="1">
    <source>
        <dbReference type="EMBL" id="BAI63913.1"/>
    </source>
</evidence>
<gene>
    <name evidence="1" type="ordered locus">RMDY18_00810</name>
</gene>
<dbReference type="eggNOG" id="ENOG502ZSEJ">
    <property type="taxonomic scope" value="Bacteria"/>
</dbReference>
<proteinExistence type="predicted"/>
<organism evidence="1 2">
    <name type="scientific">Rothia mucilaginosa (strain DY-18)</name>
    <name type="common">Stomatococcus mucilaginosus</name>
    <dbReference type="NCBI Taxonomy" id="680646"/>
    <lineage>
        <taxon>Bacteria</taxon>
        <taxon>Bacillati</taxon>
        <taxon>Actinomycetota</taxon>
        <taxon>Actinomycetes</taxon>
        <taxon>Micrococcales</taxon>
        <taxon>Micrococcaceae</taxon>
        <taxon>Rothia</taxon>
    </lineage>
</organism>
<reference evidence="1 2" key="3">
    <citation type="journal article" date="2010" name="Sequencing">
        <title>Complete Genome Sequence of Rothia mucilaginosa DY-18: A Clinical Isolate with Dense Meshwork-Like Structures from a Persistent Apical Periodontitis Lesion.</title>
        <authorList>
            <person name="Yamane K."/>
            <person name="Nambu T."/>
            <person name="Yamanaka T."/>
            <person name="Mashimo C."/>
            <person name="Sugimori C."/>
            <person name="Leung K.-P."/>
            <person name="Fukushima H."/>
        </authorList>
    </citation>
    <scope>NUCLEOTIDE SEQUENCE [LARGE SCALE GENOMIC DNA]</scope>
    <source>
        <strain evidence="1 2">DY-18</strain>
    </source>
</reference>
<accession>D2NQI7</accession>
<reference evidence="1 2" key="2">
    <citation type="journal article" date="2010" name="J Osaka Dent Univ">
        <title>Isolation and identification of Rothia mucilaginosa from persistent apical periodontitis lesions.</title>
        <authorList>
            <person name="Yamane K."/>
            <person name="Yoshida M."/>
            <person name="Fujihira T."/>
            <person name="Baba T."/>
            <person name="Tsuji N."/>
            <person name="Hayashi H."/>
            <person name="Sugimori C."/>
            <person name="Yamanaka T."/>
            <person name="Mashimo C."/>
            <person name="Nambu T."/>
            <person name="Kawai H."/>
            <person name="Fukushima H."/>
        </authorList>
    </citation>
    <scope>NUCLEOTIDE SEQUENCE [LARGE SCALE GENOMIC DNA]</scope>
    <source>
        <strain evidence="1 2">DY-18</strain>
    </source>
</reference>
<sequence length="328" mass="33726">MASNGAGECVLGVGVDVHLDNTVGHCVCNLLLGGAGATVEDQVEGLVALAVLSADLGLDFLEQLGAQVNVTGLVHAVNVTEGQSSHVGALLAQADCLNGLDCVCNGGVQGVVDSAFNAVFLATNGTNLNLENELCLGGTLDQLSSNLQVLVQVDCGAVPHVGVEDGVFTASNSLLGLCQQGQDEAFQLVLGAVVGVQCNVHVVLLSNFACVCCEGQGANDHVLLGSAGPVCCTTGGCLDDAVRASLCEAADCSIQGLGGGHVHCGVREALFLRGLQHFCVNFGGCNSHMLTPWIDATGYRCWAGSPYFVGARDASYSHYFTKIRLIYR</sequence>
<evidence type="ECO:0000313" key="2">
    <source>
        <dbReference type="Proteomes" id="UP000001883"/>
    </source>
</evidence>
<dbReference type="HOGENOM" id="CLU_847001_0_0_11"/>
<dbReference type="KEGG" id="rmu:RMDY18_00810"/>